<gene>
    <name evidence="5" type="ORF">ABSH63_01790</name>
</gene>
<evidence type="ECO:0000313" key="5">
    <source>
        <dbReference type="EMBL" id="MES0872746.1"/>
    </source>
</evidence>
<evidence type="ECO:0000259" key="4">
    <source>
        <dbReference type="PROSITE" id="PS50887"/>
    </source>
</evidence>
<dbReference type="Gene3D" id="3.30.70.270">
    <property type="match status" value="1"/>
</dbReference>
<protein>
    <recommendedName>
        <fullName evidence="1">diguanylate cyclase</fullName>
        <ecNumber evidence="1">2.7.7.65</ecNumber>
    </recommendedName>
</protein>
<dbReference type="InterPro" id="IPR000160">
    <property type="entry name" value="GGDEF_dom"/>
</dbReference>
<dbReference type="SMART" id="SM00267">
    <property type="entry name" value="GGDEF"/>
    <property type="match status" value="1"/>
</dbReference>
<evidence type="ECO:0000256" key="1">
    <source>
        <dbReference type="ARBA" id="ARBA00012528"/>
    </source>
</evidence>
<organism evidence="5 6">
    <name type="scientific">Sinimarinibacterium thermocellulolyticum</name>
    <dbReference type="NCBI Taxonomy" id="3170016"/>
    <lineage>
        <taxon>Bacteria</taxon>
        <taxon>Pseudomonadati</taxon>
        <taxon>Pseudomonadota</taxon>
        <taxon>Gammaproteobacteria</taxon>
        <taxon>Nevskiales</taxon>
        <taxon>Nevskiaceae</taxon>
        <taxon>Sinimarinibacterium</taxon>
    </lineage>
</organism>
<dbReference type="RefSeq" id="WP_352886871.1">
    <property type="nucleotide sequence ID" value="NZ_JBEPIJ010000001.1"/>
</dbReference>
<dbReference type="EC" id="2.7.7.65" evidence="1"/>
<keyword evidence="3" id="KW-1133">Transmembrane helix</keyword>
<dbReference type="InterPro" id="IPR043128">
    <property type="entry name" value="Rev_trsase/Diguanyl_cyclase"/>
</dbReference>
<dbReference type="Proteomes" id="UP001465331">
    <property type="component" value="Unassembled WGS sequence"/>
</dbReference>
<dbReference type="SUPFAM" id="SSF55073">
    <property type="entry name" value="Nucleotide cyclase"/>
    <property type="match status" value="1"/>
</dbReference>
<proteinExistence type="predicted"/>
<name>A0ABV2A779_9GAMM</name>
<dbReference type="InterPro" id="IPR050469">
    <property type="entry name" value="Diguanylate_Cyclase"/>
</dbReference>
<feature type="transmembrane region" description="Helical" evidence="3">
    <location>
        <begin position="102"/>
        <end position="122"/>
    </location>
</feature>
<feature type="transmembrane region" description="Helical" evidence="3">
    <location>
        <begin position="65"/>
        <end position="82"/>
    </location>
</feature>
<keyword evidence="6" id="KW-1185">Reference proteome</keyword>
<dbReference type="GO" id="GO:0052621">
    <property type="term" value="F:diguanylate cyclase activity"/>
    <property type="evidence" value="ECO:0007669"/>
    <property type="project" value="UniProtKB-EC"/>
</dbReference>
<evidence type="ECO:0000256" key="2">
    <source>
        <dbReference type="ARBA" id="ARBA00034247"/>
    </source>
</evidence>
<reference evidence="5 6" key="1">
    <citation type="submission" date="2024-06" db="EMBL/GenBank/DDBJ databases">
        <authorList>
            <person name="Li Z."/>
            <person name="Jiang Y."/>
        </authorList>
    </citation>
    <scope>NUCLEOTIDE SEQUENCE [LARGE SCALE GENOMIC DNA]</scope>
    <source>
        <strain evidence="5 6">HSW-8</strain>
    </source>
</reference>
<accession>A0ABV2A779</accession>
<feature type="transmembrane region" description="Helical" evidence="3">
    <location>
        <begin position="35"/>
        <end position="58"/>
    </location>
</feature>
<sequence length="299" mass="33322">MWRQHLPSLLLLCAALCVGCTLALSLGQPKPLSAIAWYDVLGEAVTLLVACGWLGLVVAYRPRGWVSHCLIAGTGLLIWSYALDLFDEFFEYVGVDHPQSLLESAPAPLGMLLLTVGVAGWMREQRIVHRQLSGREHFLRDHRLLDPLTKLYNRAYLQHALERELELRAPDEPLSLLVIDVEGFARYNHTYGAVAGDRLLVRISEWLLMRMRPSSLLCRYGGDRFVMLLPDTPLPRAVRLGRLLQDRFAKLGDEAAACTLRCSAHAVDGRNGRTAPTEIGDALAAHSRASRRAQWAAAR</sequence>
<dbReference type="InterPro" id="IPR029787">
    <property type="entry name" value="Nucleotide_cyclase"/>
</dbReference>
<dbReference type="PROSITE" id="PS50887">
    <property type="entry name" value="GGDEF"/>
    <property type="match status" value="1"/>
</dbReference>
<dbReference type="EMBL" id="JBEPIJ010000001">
    <property type="protein sequence ID" value="MES0872746.1"/>
    <property type="molecule type" value="Genomic_DNA"/>
</dbReference>
<dbReference type="PANTHER" id="PTHR45138">
    <property type="entry name" value="REGULATORY COMPONENTS OF SENSORY TRANSDUCTION SYSTEM"/>
    <property type="match status" value="1"/>
</dbReference>
<dbReference type="CDD" id="cd01949">
    <property type="entry name" value="GGDEF"/>
    <property type="match status" value="1"/>
</dbReference>
<keyword evidence="3" id="KW-0812">Transmembrane</keyword>
<evidence type="ECO:0000256" key="3">
    <source>
        <dbReference type="SAM" id="Phobius"/>
    </source>
</evidence>
<keyword evidence="3" id="KW-0472">Membrane</keyword>
<feature type="domain" description="GGDEF" evidence="4">
    <location>
        <begin position="172"/>
        <end position="299"/>
    </location>
</feature>
<comment type="catalytic activity">
    <reaction evidence="2">
        <text>2 GTP = 3',3'-c-di-GMP + 2 diphosphate</text>
        <dbReference type="Rhea" id="RHEA:24898"/>
        <dbReference type="ChEBI" id="CHEBI:33019"/>
        <dbReference type="ChEBI" id="CHEBI:37565"/>
        <dbReference type="ChEBI" id="CHEBI:58805"/>
        <dbReference type="EC" id="2.7.7.65"/>
    </reaction>
</comment>
<keyword evidence="5" id="KW-0808">Transferase</keyword>
<comment type="caution">
    <text evidence="5">The sequence shown here is derived from an EMBL/GenBank/DDBJ whole genome shotgun (WGS) entry which is preliminary data.</text>
</comment>
<keyword evidence="5" id="KW-0548">Nucleotidyltransferase</keyword>
<dbReference type="PANTHER" id="PTHR45138:SF9">
    <property type="entry name" value="DIGUANYLATE CYCLASE DGCM-RELATED"/>
    <property type="match status" value="1"/>
</dbReference>
<dbReference type="NCBIfam" id="TIGR00254">
    <property type="entry name" value="GGDEF"/>
    <property type="match status" value="1"/>
</dbReference>
<evidence type="ECO:0000313" key="6">
    <source>
        <dbReference type="Proteomes" id="UP001465331"/>
    </source>
</evidence>
<dbReference type="Pfam" id="PF00990">
    <property type="entry name" value="GGDEF"/>
    <property type="match status" value="1"/>
</dbReference>